<feature type="region of interest" description="G1" evidence="6">
    <location>
        <begin position="18"/>
        <end position="25"/>
    </location>
</feature>
<sequence>MLKQDPPGHRAGYVAIIGKPNAGKSTLLNALLGQKLSIVTAKAQTTRHRVLGILSDADYQIILLDTPGVMKEQRNKLDEKMMRNVRRAIQDADALLALVDATEPPSDILDMIQPGPDWTGPPLGLALNKTDLLAEDRLQYLLQWFQTNSNVDAVIPVSALNGTNIDAITDWAVSHMPLGPTLYPKDMVSEQPERFFVSEIIREKIFEQFREEIPYCSTVQVVKYEERAATAKDYVEVHIIVEHASQRGILLGRGGAAMKKLATASRIDIEDFIGKPVYLDISVKVAEKWRTNANLVKEYGY</sequence>
<feature type="region of interest" description="G5" evidence="6">
    <location>
        <begin position="157"/>
        <end position="159"/>
    </location>
</feature>
<organism evidence="10 11">
    <name type="scientific">[Myrmecia] bisecta</name>
    <dbReference type="NCBI Taxonomy" id="41462"/>
    <lineage>
        <taxon>Eukaryota</taxon>
        <taxon>Viridiplantae</taxon>
        <taxon>Chlorophyta</taxon>
        <taxon>core chlorophytes</taxon>
        <taxon>Trebouxiophyceae</taxon>
        <taxon>Trebouxiales</taxon>
        <taxon>Trebouxiaceae</taxon>
        <taxon>Myrmecia</taxon>
    </lineage>
</organism>
<dbReference type="Gene3D" id="3.30.300.20">
    <property type="match status" value="1"/>
</dbReference>
<keyword evidence="4 6" id="KW-0342">GTP-binding</keyword>
<comment type="caution">
    <text evidence="10">The sequence shown here is derived from an EMBL/GenBank/DDBJ whole genome shotgun (WGS) entry which is preliminary data.</text>
</comment>
<evidence type="ECO:0000259" key="9">
    <source>
        <dbReference type="PROSITE" id="PS51713"/>
    </source>
</evidence>
<dbReference type="InterPro" id="IPR004044">
    <property type="entry name" value="KH_dom_type_2"/>
</dbReference>
<feature type="domain" description="KH type-2" evidence="8">
    <location>
        <begin position="209"/>
        <end position="287"/>
    </location>
</feature>
<keyword evidence="2 6" id="KW-0547">Nucleotide-binding</keyword>
<dbReference type="InterPro" id="IPR015946">
    <property type="entry name" value="KH_dom-like_a/b"/>
</dbReference>
<feature type="region of interest" description="G4" evidence="6">
    <location>
        <begin position="128"/>
        <end position="131"/>
    </location>
</feature>
<name>A0AAW1QFH6_9CHLO</name>
<dbReference type="GO" id="GO:0019843">
    <property type="term" value="F:rRNA binding"/>
    <property type="evidence" value="ECO:0007669"/>
    <property type="project" value="TreeGrafter"/>
</dbReference>
<dbReference type="GO" id="GO:0005525">
    <property type="term" value="F:GTP binding"/>
    <property type="evidence" value="ECO:0007669"/>
    <property type="project" value="UniProtKB-UniRule"/>
</dbReference>
<evidence type="ECO:0000256" key="1">
    <source>
        <dbReference type="ARBA" id="ARBA00007921"/>
    </source>
</evidence>
<dbReference type="InterPro" id="IPR030388">
    <property type="entry name" value="G_ERA_dom"/>
</dbReference>
<dbReference type="InterPro" id="IPR009019">
    <property type="entry name" value="KH_sf_prok-type"/>
</dbReference>
<dbReference type="InterPro" id="IPR005225">
    <property type="entry name" value="Small_GTP-bd"/>
</dbReference>
<comment type="similarity">
    <text evidence="1 6 7">Belongs to the TRAFAC class TrmE-Era-EngA-EngB-Septin-like GTPase superfamily. Era GTPase family.</text>
</comment>
<dbReference type="InterPro" id="IPR027417">
    <property type="entry name" value="P-loop_NTPase"/>
</dbReference>
<dbReference type="SUPFAM" id="SSF52540">
    <property type="entry name" value="P-loop containing nucleoside triphosphate hydrolases"/>
    <property type="match status" value="1"/>
</dbReference>
<dbReference type="NCBIfam" id="TIGR00231">
    <property type="entry name" value="small_GTP"/>
    <property type="match status" value="1"/>
</dbReference>
<evidence type="ECO:0000313" key="10">
    <source>
        <dbReference type="EMBL" id="KAK9820197.1"/>
    </source>
</evidence>
<dbReference type="PANTHER" id="PTHR42698:SF2">
    <property type="entry name" value="GTPASE ERA-LIKE, CHLOROPLASTIC"/>
    <property type="match status" value="1"/>
</dbReference>
<dbReference type="PANTHER" id="PTHR42698">
    <property type="entry name" value="GTPASE ERA"/>
    <property type="match status" value="1"/>
</dbReference>
<dbReference type="CDD" id="cd04163">
    <property type="entry name" value="Era"/>
    <property type="match status" value="1"/>
</dbReference>
<dbReference type="PRINTS" id="PR00326">
    <property type="entry name" value="GTP1OBG"/>
</dbReference>
<evidence type="ECO:0000256" key="6">
    <source>
        <dbReference type="PROSITE-ProRule" id="PRU01050"/>
    </source>
</evidence>
<evidence type="ECO:0000256" key="3">
    <source>
        <dbReference type="ARBA" id="ARBA00022884"/>
    </source>
</evidence>
<gene>
    <name evidence="10" type="ORF">WJX72_007370</name>
</gene>
<evidence type="ECO:0000256" key="2">
    <source>
        <dbReference type="ARBA" id="ARBA00022741"/>
    </source>
</evidence>
<dbReference type="Pfam" id="PF01926">
    <property type="entry name" value="MMR_HSR1"/>
    <property type="match status" value="1"/>
</dbReference>
<dbReference type="HAMAP" id="MF_00367">
    <property type="entry name" value="GTPase_Era"/>
    <property type="match status" value="1"/>
</dbReference>
<dbReference type="NCBIfam" id="TIGR00436">
    <property type="entry name" value="era"/>
    <property type="match status" value="1"/>
</dbReference>
<evidence type="ECO:0000256" key="5">
    <source>
        <dbReference type="PROSITE-ProRule" id="PRU00118"/>
    </source>
</evidence>
<dbReference type="EMBL" id="JALJOR010000003">
    <property type="protein sequence ID" value="KAK9820197.1"/>
    <property type="molecule type" value="Genomic_DNA"/>
</dbReference>
<dbReference type="InterPro" id="IPR006073">
    <property type="entry name" value="GTP-bd"/>
</dbReference>
<dbReference type="CDD" id="cd22534">
    <property type="entry name" value="KH-II_Era"/>
    <property type="match status" value="1"/>
</dbReference>
<dbReference type="AlphaFoldDB" id="A0AAW1QFH6"/>
<evidence type="ECO:0000259" key="8">
    <source>
        <dbReference type="PROSITE" id="PS50823"/>
    </source>
</evidence>
<reference evidence="10 11" key="1">
    <citation type="journal article" date="2024" name="Nat. Commun.">
        <title>Phylogenomics reveals the evolutionary origins of lichenization in chlorophyte algae.</title>
        <authorList>
            <person name="Puginier C."/>
            <person name="Libourel C."/>
            <person name="Otte J."/>
            <person name="Skaloud P."/>
            <person name="Haon M."/>
            <person name="Grisel S."/>
            <person name="Petersen M."/>
            <person name="Berrin J.G."/>
            <person name="Delaux P.M."/>
            <person name="Dal Grande F."/>
            <person name="Keller J."/>
        </authorList>
    </citation>
    <scope>NUCLEOTIDE SEQUENCE [LARGE SCALE GENOMIC DNA]</scope>
    <source>
        <strain evidence="10 11">SAG 2043</strain>
    </source>
</reference>
<protein>
    <recommendedName>
        <fullName evidence="12">GTPase Era</fullName>
    </recommendedName>
</protein>
<feature type="domain" description="Era-type G" evidence="9">
    <location>
        <begin position="10"/>
        <end position="178"/>
    </location>
</feature>
<keyword evidence="11" id="KW-1185">Reference proteome</keyword>
<dbReference type="GO" id="GO:0043024">
    <property type="term" value="F:ribosomal small subunit binding"/>
    <property type="evidence" value="ECO:0007669"/>
    <property type="project" value="TreeGrafter"/>
</dbReference>
<feature type="region of interest" description="G3" evidence="6">
    <location>
        <begin position="65"/>
        <end position="68"/>
    </location>
</feature>
<dbReference type="GO" id="GO:0000028">
    <property type="term" value="P:ribosomal small subunit assembly"/>
    <property type="evidence" value="ECO:0007669"/>
    <property type="project" value="TreeGrafter"/>
</dbReference>
<dbReference type="InterPro" id="IPR005662">
    <property type="entry name" value="GTPase_Era-like"/>
</dbReference>
<dbReference type="NCBIfam" id="NF000908">
    <property type="entry name" value="PRK00089.1"/>
    <property type="match status" value="1"/>
</dbReference>
<evidence type="ECO:0000256" key="4">
    <source>
        <dbReference type="ARBA" id="ARBA00023134"/>
    </source>
</evidence>
<feature type="region of interest" description="G2" evidence="6">
    <location>
        <begin position="44"/>
        <end position="48"/>
    </location>
</feature>
<dbReference type="Gene3D" id="3.40.50.300">
    <property type="entry name" value="P-loop containing nucleotide triphosphate hydrolases"/>
    <property type="match status" value="1"/>
</dbReference>
<evidence type="ECO:0000313" key="11">
    <source>
        <dbReference type="Proteomes" id="UP001489004"/>
    </source>
</evidence>
<proteinExistence type="inferred from homology"/>
<accession>A0AAW1QFH6</accession>
<dbReference type="Pfam" id="PF07650">
    <property type="entry name" value="KH_2"/>
    <property type="match status" value="1"/>
</dbReference>
<evidence type="ECO:0008006" key="12">
    <source>
        <dbReference type="Google" id="ProtNLM"/>
    </source>
</evidence>
<dbReference type="SUPFAM" id="SSF54814">
    <property type="entry name" value="Prokaryotic type KH domain (KH-domain type II)"/>
    <property type="match status" value="1"/>
</dbReference>
<evidence type="ECO:0000256" key="7">
    <source>
        <dbReference type="RuleBase" id="RU003761"/>
    </source>
</evidence>
<keyword evidence="3 5" id="KW-0694">RNA-binding</keyword>
<dbReference type="Proteomes" id="UP001489004">
    <property type="component" value="Unassembled WGS sequence"/>
</dbReference>
<dbReference type="PROSITE" id="PS51713">
    <property type="entry name" value="G_ERA"/>
    <property type="match status" value="1"/>
</dbReference>
<dbReference type="PROSITE" id="PS50823">
    <property type="entry name" value="KH_TYPE_2"/>
    <property type="match status" value="1"/>
</dbReference>